<reference evidence="2 3" key="1">
    <citation type="submission" date="2023-09" db="EMBL/GenBank/DDBJ databases">
        <title>Thioclava shenzhenensis sp. nov., a multidrug resistant bacteria-antagonizing species isolated from coastal seawater.</title>
        <authorList>
            <person name="Long M."/>
        </authorList>
    </citation>
    <scope>NUCLEOTIDE SEQUENCE [LARGE SCALE GENOMIC DNA]</scope>
    <source>
        <strain evidence="2 3">FTW29</strain>
    </source>
</reference>
<sequence>MTTEPAPRHLGMLPLFALLLGGFITVFDLFVVNVALPFRLSLVDGMRAASRRWRKPCGQ</sequence>
<keyword evidence="1" id="KW-0812">Transmembrane</keyword>
<keyword evidence="1" id="KW-0472">Membrane</keyword>
<organism evidence="2 3">
    <name type="scientific">Thioclava litoralis</name>
    <dbReference type="NCBI Taxonomy" id="3076557"/>
    <lineage>
        <taxon>Bacteria</taxon>
        <taxon>Pseudomonadati</taxon>
        <taxon>Pseudomonadota</taxon>
        <taxon>Alphaproteobacteria</taxon>
        <taxon>Rhodobacterales</taxon>
        <taxon>Paracoccaceae</taxon>
        <taxon>Thioclava</taxon>
    </lineage>
</organism>
<gene>
    <name evidence="2" type="ORF">RPE78_02210</name>
</gene>
<dbReference type="EMBL" id="CP135443">
    <property type="protein sequence ID" value="WRY35094.1"/>
    <property type="molecule type" value="Genomic_DNA"/>
</dbReference>
<keyword evidence="1" id="KW-1133">Transmembrane helix</keyword>
<accession>A0ABZ1E4R7</accession>
<protein>
    <submittedName>
        <fullName evidence="2">Uncharacterized protein</fullName>
    </submittedName>
</protein>
<proteinExistence type="predicted"/>
<evidence type="ECO:0000313" key="3">
    <source>
        <dbReference type="Proteomes" id="UP001623290"/>
    </source>
</evidence>
<name>A0ABZ1E4R7_9RHOB</name>
<feature type="transmembrane region" description="Helical" evidence="1">
    <location>
        <begin position="12"/>
        <end position="36"/>
    </location>
</feature>
<evidence type="ECO:0000256" key="1">
    <source>
        <dbReference type="SAM" id="Phobius"/>
    </source>
</evidence>
<keyword evidence="3" id="KW-1185">Reference proteome</keyword>
<dbReference type="RefSeq" id="WP_406721684.1">
    <property type="nucleotide sequence ID" value="NZ_CP135443.1"/>
</dbReference>
<dbReference type="Proteomes" id="UP001623290">
    <property type="component" value="Chromosome"/>
</dbReference>
<evidence type="ECO:0000313" key="2">
    <source>
        <dbReference type="EMBL" id="WRY35094.1"/>
    </source>
</evidence>